<dbReference type="EMBL" id="DTHJ01000036">
    <property type="protein sequence ID" value="HHS62298.1"/>
    <property type="molecule type" value="Genomic_DNA"/>
</dbReference>
<dbReference type="SUPFAM" id="SSF55083">
    <property type="entry name" value="6-hydroxymethyl-7,8-dihydropterin pyrophosphokinase, HPPK"/>
    <property type="match status" value="1"/>
</dbReference>
<dbReference type="PROSITE" id="PS00794">
    <property type="entry name" value="HPPK"/>
    <property type="match status" value="1"/>
</dbReference>
<dbReference type="NCBIfam" id="TIGR01498">
    <property type="entry name" value="folK"/>
    <property type="match status" value="1"/>
</dbReference>
<dbReference type="EC" id="2.7.6.3" evidence="2"/>
<dbReference type="InterPro" id="IPR035907">
    <property type="entry name" value="Hppk_sf"/>
</dbReference>
<accession>A0A7C6AF64</accession>
<evidence type="ECO:0000256" key="5">
    <source>
        <dbReference type="ARBA" id="ARBA00022777"/>
    </source>
</evidence>
<feature type="domain" description="7,8-dihydro-6-hydroxymethylpterin-pyrophosphokinase" evidence="8">
    <location>
        <begin position="87"/>
        <end position="98"/>
    </location>
</feature>
<reference evidence="9" key="1">
    <citation type="journal article" date="2020" name="mSystems">
        <title>Genome- and Community-Level Interaction Insights into Carbon Utilization and Element Cycling Functions of Hydrothermarchaeota in Hydrothermal Sediment.</title>
        <authorList>
            <person name="Zhou Z."/>
            <person name="Liu Y."/>
            <person name="Xu W."/>
            <person name="Pan J."/>
            <person name="Luo Z.H."/>
            <person name="Li M."/>
        </authorList>
    </citation>
    <scope>NUCLEOTIDE SEQUENCE [LARGE SCALE GENOMIC DNA]</scope>
    <source>
        <strain evidence="9">SpSt-783</strain>
    </source>
</reference>
<evidence type="ECO:0000256" key="6">
    <source>
        <dbReference type="ARBA" id="ARBA00022840"/>
    </source>
</evidence>
<dbReference type="Pfam" id="PF01288">
    <property type="entry name" value="HPPK"/>
    <property type="match status" value="1"/>
</dbReference>
<proteinExistence type="predicted"/>
<dbReference type="PANTHER" id="PTHR43071:SF1">
    <property type="entry name" value="2-AMINO-4-HYDROXY-6-HYDROXYMETHYLDIHYDROPTERIDINE PYROPHOSPHOKINASE"/>
    <property type="match status" value="1"/>
</dbReference>
<dbReference type="UniPathway" id="UPA00077">
    <property type="reaction ID" value="UER00155"/>
</dbReference>
<evidence type="ECO:0000256" key="3">
    <source>
        <dbReference type="ARBA" id="ARBA00022679"/>
    </source>
</evidence>
<dbReference type="InterPro" id="IPR000550">
    <property type="entry name" value="Hppk"/>
</dbReference>
<keyword evidence="6" id="KW-0067">ATP-binding</keyword>
<evidence type="ECO:0000259" key="8">
    <source>
        <dbReference type="PROSITE" id="PS00794"/>
    </source>
</evidence>
<keyword evidence="7" id="KW-0289">Folate biosynthesis</keyword>
<protein>
    <recommendedName>
        <fullName evidence="2">2-amino-4-hydroxy-6-hydroxymethyldihydropteridine diphosphokinase</fullName>
        <ecNumber evidence="2">2.7.6.3</ecNumber>
    </recommendedName>
</protein>
<gene>
    <name evidence="9" type="primary">folK</name>
    <name evidence="9" type="ORF">ENV70_01600</name>
</gene>
<name>A0A7C6AF64_UNCW3</name>
<dbReference type="GO" id="GO:0016301">
    <property type="term" value="F:kinase activity"/>
    <property type="evidence" value="ECO:0007669"/>
    <property type="project" value="UniProtKB-KW"/>
</dbReference>
<evidence type="ECO:0000256" key="2">
    <source>
        <dbReference type="ARBA" id="ARBA00013253"/>
    </source>
</evidence>
<evidence type="ECO:0000313" key="9">
    <source>
        <dbReference type="EMBL" id="HHS62298.1"/>
    </source>
</evidence>
<comment type="pathway">
    <text evidence="1">Cofactor biosynthesis; tetrahydrofolate biosynthesis; 2-amino-4-hydroxy-6-hydroxymethyl-7,8-dihydropteridine diphosphate from 7,8-dihydroneopterin triphosphate: step 4/4.</text>
</comment>
<dbReference type="AlphaFoldDB" id="A0A7C6AF64"/>
<dbReference type="GO" id="GO:0003848">
    <property type="term" value="F:2-amino-4-hydroxy-6-hydroxymethyldihydropteridine diphosphokinase activity"/>
    <property type="evidence" value="ECO:0007669"/>
    <property type="project" value="UniProtKB-EC"/>
</dbReference>
<keyword evidence="4" id="KW-0547">Nucleotide-binding</keyword>
<dbReference type="PANTHER" id="PTHR43071">
    <property type="entry name" value="2-AMINO-4-HYDROXY-6-HYDROXYMETHYLDIHYDROPTERIDINE PYROPHOSPHOKINASE"/>
    <property type="match status" value="1"/>
</dbReference>
<dbReference type="GO" id="GO:0046654">
    <property type="term" value="P:tetrahydrofolate biosynthetic process"/>
    <property type="evidence" value="ECO:0007669"/>
    <property type="project" value="UniProtKB-UniPathway"/>
</dbReference>
<organism evidence="9">
    <name type="scientific">candidate division WOR-3 bacterium</name>
    <dbReference type="NCBI Taxonomy" id="2052148"/>
    <lineage>
        <taxon>Bacteria</taxon>
        <taxon>Bacteria division WOR-3</taxon>
    </lineage>
</organism>
<dbReference type="GO" id="GO:0005524">
    <property type="term" value="F:ATP binding"/>
    <property type="evidence" value="ECO:0007669"/>
    <property type="project" value="UniProtKB-KW"/>
</dbReference>
<keyword evidence="3 9" id="KW-0808">Transferase</keyword>
<evidence type="ECO:0000256" key="7">
    <source>
        <dbReference type="ARBA" id="ARBA00022909"/>
    </source>
</evidence>
<evidence type="ECO:0000256" key="4">
    <source>
        <dbReference type="ARBA" id="ARBA00022741"/>
    </source>
</evidence>
<comment type="caution">
    <text evidence="9">The sequence shown here is derived from an EMBL/GenBank/DDBJ whole genome shotgun (WGS) entry which is preliminary data.</text>
</comment>
<dbReference type="CDD" id="cd00483">
    <property type="entry name" value="HPPK"/>
    <property type="match status" value="1"/>
</dbReference>
<sequence>MERIYLLLGTNLGKLKENLMNAIEELSKNGIKILKKSKIYKTKPWGKEDQPDFINMAVEVETGLNPKELLEKIKDIERKLKREKTEKWGPRIIDIDILFYGNQIINEPDLTIPHPYFFERPFAIIPMQDIAPDFIPPDYKKSIKEIASGVSYEGIEIYCD</sequence>
<keyword evidence="5 9" id="KW-0418">Kinase</keyword>
<dbReference type="Gene3D" id="3.30.70.560">
    <property type="entry name" value="7,8-Dihydro-6-hydroxymethylpterin-pyrophosphokinase HPPK"/>
    <property type="match status" value="1"/>
</dbReference>
<evidence type="ECO:0000256" key="1">
    <source>
        <dbReference type="ARBA" id="ARBA00005051"/>
    </source>
</evidence>
<dbReference type="GO" id="GO:0046656">
    <property type="term" value="P:folic acid biosynthetic process"/>
    <property type="evidence" value="ECO:0007669"/>
    <property type="project" value="UniProtKB-KW"/>
</dbReference>